<feature type="transmembrane region" description="Helical" evidence="6">
    <location>
        <begin position="338"/>
        <end position="360"/>
    </location>
</feature>
<feature type="transmembrane region" description="Helical" evidence="6">
    <location>
        <begin position="127"/>
        <end position="146"/>
    </location>
</feature>
<keyword evidence="5 6" id="KW-0472">Membrane</keyword>
<dbReference type="PANTHER" id="PTHR30250">
    <property type="entry name" value="PST FAMILY PREDICTED COLANIC ACID TRANSPORTER"/>
    <property type="match status" value="1"/>
</dbReference>
<feature type="transmembrane region" description="Helical" evidence="6">
    <location>
        <begin position="397"/>
        <end position="418"/>
    </location>
</feature>
<evidence type="ECO:0000256" key="4">
    <source>
        <dbReference type="ARBA" id="ARBA00022989"/>
    </source>
</evidence>
<dbReference type="RefSeq" id="WP_174626342.1">
    <property type="nucleotide sequence ID" value="NZ_CADCXN010000071.1"/>
</dbReference>
<dbReference type="InterPro" id="IPR002797">
    <property type="entry name" value="Polysacc_synth"/>
</dbReference>
<reference evidence="7 8" key="1">
    <citation type="submission" date="2020-02" db="EMBL/GenBank/DDBJ databases">
        <authorList>
            <person name="Hogendoorn C."/>
        </authorList>
    </citation>
    <scope>NUCLEOTIDE SEQUENCE [LARGE SCALE GENOMIC DNA]</scope>
    <source>
        <strain evidence="7">METHB21</strain>
    </source>
</reference>
<dbReference type="AlphaFoldDB" id="A0A8S0XJP0"/>
<evidence type="ECO:0000313" key="8">
    <source>
        <dbReference type="Proteomes" id="UP000494216"/>
    </source>
</evidence>
<feature type="transmembrane region" description="Helical" evidence="6">
    <location>
        <begin position="372"/>
        <end position="391"/>
    </location>
</feature>
<dbReference type="Proteomes" id="UP000494216">
    <property type="component" value="Unassembled WGS sequence"/>
</dbReference>
<dbReference type="PANTHER" id="PTHR30250:SF26">
    <property type="entry name" value="PSMA PROTEIN"/>
    <property type="match status" value="1"/>
</dbReference>
<organism evidence="7 8">
    <name type="scientific">Candidatus Methylobacter favarea</name>
    <dbReference type="NCBI Taxonomy" id="2707345"/>
    <lineage>
        <taxon>Bacteria</taxon>
        <taxon>Pseudomonadati</taxon>
        <taxon>Pseudomonadota</taxon>
        <taxon>Gammaproteobacteria</taxon>
        <taxon>Methylococcales</taxon>
        <taxon>Methylococcaceae</taxon>
        <taxon>Methylobacter</taxon>
    </lineage>
</organism>
<evidence type="ECO:0008006" key="9">
    <source>
        <dbReference type="Google" id="ProtNLM"/>
    </source>
</evidence>
<evidence type="ECO:0000256" key="5">
    <source>
        <dbReference type="ARBA" id="ARBA00023136"/>
    </source>
</evidence>
<comment type="subcellular location">
    <subcellularLocation>
        <location evidence="1">Cell membrane</location>
        <topology evidence="1">Multi-pass membrane protein</topology>
    </subcellularLocation>
</comment>
<sequence>MNLQKNIIANYIGTIATALAPILALPWYLEALGPEQFGLIGFVAMLQVLLGLLDAGMSQALVREITIRMISPKAEQQRVASLLVGFEGIYWGFAFTAGCFIALIAGIITTHWLKLENLPSEVGKEAIYGAAAIFAAQFPGSVYRSVLVGAQAQVTLNIIMFFSSITRHFGGVIIVLYFPTLLTYLIWHASIAMLETLLRGKMAWRTLNIKRSKIKWELKEMRPPVQFIMSMSGAALLGVLTVQMDRIVLSLMVTIEQFGYYTVAATVAVGMLQLIYPLVQAVLPRAIQLRADPIGLRCLSAKLAALIGLLAVLGALIFIAFGKWLLNFWLKSPAAVTAVYPILSVLLIGTILNAFYNVGYMNWIVHENCHSIMLVNSLALLLSVILIPWLVIWQGTIGAAFGWLAINLIGFFLSLEWIKLKQYDSNN</sequence>
<feature type="transmembrane region" description="Helical" evidence="6">
    <location>
        <begin position="40"/>
        <end position="62"/>
    </location>
</feature>
<accession>A0A8S0XJP0</accession>
<name>A0A8S0XJP0_9GAMM</name>
<evidence type="ECO:0000313" key="7">
    <source>
        <dbReference type="EMBL" id="CAA9891480.1"/>
    </source>
</evidence>
<keyword evidence="4 6" id="KW-1133">Transmembrane helix</keyword>
<gene>
    <name evidence="7" type="ORF">METHB2_410022</name>
</gene>
<dbReference type="Pfam" id="PF01943">
    <property type="entry name" value="Polysacc_synt"/>
    <property type="match status" value="1"/>
</dbReference>
<protein>
    <recommendedName>
        <fullName evidence="9">Polysaccharide biosynthesis protein</fullName>
    </recommendedName>
</protein>
<keyword evidence="8" id="KW-1185">Reference proteome</keyword>
<feature type="transmembrane region" description="Helical" evidence="6">
    <location>
        <begin position="303"/>
        <end position="326"/>
    </location>
</feature>
<dbReference type="InterPro" id="IPR050833">
    <property type="entry name" value="Poly_Biosynth_Transport"/>
</dbReference>
<keyword evidence="3 6" id="KW-0812">Transmembrane</keyword>
<dbReference type="EMBL" id="CADCXN010000071">
    <property type="protein sequence ID" value="CAA9891480.1"/>
    <property type="molecule type" value="Genomic_DNA"/>
</dbReference>
<feature type="transmembrane region" description="Helical" evidence="6">
    <location>
        <begin position="7"/>
        <end position="28"/>
    </location>
</feature>
<evidence type="ECO:0000256" key="6">
    <source>
        <dbReference type="SAM" id="Phobius"/>
    </source>
</evidence>
<feature type="transmembrane region" description="Helical" evidence="6">
    <location>
        <begin position="258"/>
        <end position="283"/>
    </location>
</feature>
<evidence type="ECO:0000256" key="2">
    <source>
        <dbReference type="ARBA" id="ARBA00022475"/>
    </source>
</evidence>
<comment type="caution">
    <text evidence="7">The sequence shown here is derived from an EMBL/GenBank/DDBJ whole genome shotgun (WGS) entry which is preliminary data.</text>
</comment>
<evidence type="ECO:0000256" key="3">
    <source>
        <dbReference type="ARBA" id="ARBA00022692"/>
    </source>
</evidence>
<evidence type="ECO:0000256" key="1">
    <source>
        <dbReference type="ARBA" id="ARBA00004651"/>
    </source>
</evidence>
<keyword evidence="2" id="KW-1003">Cell membrane</keyword>
<dbReference type="GO" id="GO:0005886">
    <property type="term" value="C:plasma membrane"/>
    <property type="evidence" value="ECO:0007669"/>
    <property type="project" value="UniProtKB-SubCell"/>
</dbReference>
<feature type="transmembrane region" description="Helical" evidence="6">
    <location>
        <begin position="82"/>
        <end position="107"/>
    </location>
</feature>
<proteinExistence type="predicted"/>